<accession>A0A8S9ZTW2</accession>
<dbReference type="SUPFAM" id="SSF57095">
    <property type="entry name" value="Scorpion toxin-like"/>
    <property type="match status" value="1"/>
</dbReference>
<feature type="signal peptide" evidence="2">
    <location>
        <begin position="1"/>
        <end position="23"/>
    </location>
</feature>
<evidence type="ECO:0000256" key="2">
    <source>
        <dbReference type="SAM" id="SignalP"/>
    </source>
</evidence>
<evidence type="ECO:0000313" key="5">
    <source>
        <dbReference type="Proteomes" id="UP000605970"/>
    </source>
</evidence>
<dbReference type="SMART" id="SM00505">
    <property type="entry name" value="Knot1"/>
    <property type="match status" value="1"/>
</dbReference>
<keyword evidence="1" id="KW-1015">Disulfide bond</keyword>
<sequence>MKLNIFLFISIIILIINLNNNNGGGVLAKDVLSGKFRGPCWGRDGKRLCEHLCNLERHKSGYCSRFPKSQCWCRFVCKFYFSITNFAVMKINNIVCSNNFFLALIKLFKLEKCCLFICAFSISRNNCRDLVLNDEFNLDMRYTAAYEL</sequence>
<feature type="chain" id="PRO_5035866410" description="Knottins-like domain-containing protein" evidence="2">
    <location>
        <begin position="24"/>
        <end position="148"/>
    </location>
</feature>
<organism evidence="4 5">
    <name type="scientific">Meloidogyne graminicola</name>
    <dbReference type="NCBI Taxonomy" id="189291"/>
    <lineage>
        <taxon>Eukaryota</taxon>
        <taxon>Metazoa</taxon>
        <taxon>Ecdysozoa</taxon>
        <taxon>Nematoda</taxon>
        <taxon>Chromadorea</taxon>
        <taxon>Rhabditida</taxon>
        <taxon>Tylenchina</taxon>
        <taxon>Tylenchomorpha</taxon>
        <taxon>Tylenchoidea</taxon>
        <taxon>Meloidogynidae</taxon>
        <taxon>Meloidogyninae</taxon>
        <taxon>Meloidogyne</taxon>
    </lineage>
</organism>
<dbReference type="InterPro" id="IPR036574">
    <property type="entry name" value="Scorpion_toxin-like_sf"/>
</dbReference>
<evidence type="ECO:0000256" key="1">
    <source>
        <dbReference type="ARBA" id="ARBA00023157"/>
    </source>
</evidence>
<evidence type="ECO:0000259" key="3">
    <source>
        <dbReference type="SMART" id="SM00505"/>
    </source>
</evidence>
<keyword evidence="2" id="KW-0732">Signal</keyword>
<dbReference type="GO" id="GO:0006952">
    <property type="term" value="P:defense response"/>
    <property type="evidence" value="ECO:0007669"/>
    <property type="project" value="InterPro"/>
</dbReference>
<name>A0A8S9ZTW2_9BILA</name>
<dbReference type="InterPro" id="IPR003614">
    <property type="entry name" value="Knottins"/>
</dbReference>
<dbReference type="Pfam" id="PF00304">
    <property type="entry name" value="Gamma-thionin"/>
    <property type="match status" value="1"/>
</dbReference>
<feature type="domain" description="Knottins-like" evidence="3">
    <location>
        <begin position="28"/>
        <end position="77"/>
    </location>
</feature>
<gene>
    <name evidence="4" type="ORF">Mgra_00003885</name>
</gene>
<reference evidence="4" key="1">
    <citation type="journal article" date="2020" name="Ecol. Evol.">
        <title>Genome structure and content of the rice root-knot nematode (Meloidogyne graminicola).</title>
        <authorList>
            <person name="Phan N.T."/>
            <person name="Danchin E.G.J."/>
            <person name="Klopp C."/>
            <person name="Perfus-Barbeoch L."/>
            <person name="Kozlowski D.K."/>
            <person name="Koutsovoulos G.D."/>
            <person name="Lopez-Roques C."/>
            <person name="Bouchez O."/>
            <person name="Zahm M."/>
            <person name="Besnard G."/>
            <person name="Bellafiore S."/>
        </authorList>
    </citation>
    <scope>NUCLEOTIDE SEQUENCE</scope>
    <source>
        <strain evidence="4">VN-18</strain>
    </source>
</reference>
<dbReference type="EMBL" id="JABEBT010000027">
    <property type="protein sequence ID" value="KAF7636706.1"/>
    <property type="molecule type" value="Genomic_DNA"/>
</dbReference>
<proteinExistence type="predicted"/>
<keyword evidence="5" id="KW-1185">Reference proteome</keyword>
<protein>
    <recommendedName>
        <fullName evidence="3">Knottins-like domain-containing protein</fullName>
    </recommendedName>
</protein>
<comment type="caution">
    <text evidence="4">The sequence shown here is derived from an EMBL/GenBank/DDBJ whole genome shotgun (WGS) entry which is preliminary data.</text>
</comment>
<evidence type="ECO:0000313" key="4">
    <source>
        <dbReference type="EMBL" id="KAF7636706.1"/>
    </source>
</evidence>
<dbReference type="Gene3D" id="3.30.30.10">
    <property type="entry name" value="Knottin, scorpion toxin-like"/>
    <property type="match status" value="1"/>
</dbReference>
<dbReference type="AlphaFoldDB" id="A0A8S9ZTW2"/>
<dbReference type="Proteomes" id="UP000605970">
    <property type="component" value="Unassembled WGS sequence"/>
</dbReference>